<dbReference type="OrthoDB" id="7064009at2"/>
<dbReference type="PANTHER" id="PTHR42760:SF133">
    <property type="entry name" value="3-OXOACYL-[ACYL-CARRIER-PROTEIN] REDUCTASE"/>
    <property type="match status" value="1"/>
</dbReference>
<evidence type="ECO:0000313" key="4">
    <source>
        <dbReference type="Proteomes" id="UP000262882"/>
    </source>
</evidence>
<dbReference type="PRINTS" id="PR00080">
    <property type="entry name" value="SDRFAMILY"/>
</dbReference>
<dbReference type="PANTHER" id="PTHR42760">
    <property type="entry name" value="SHORT-CHAIN DEHYDROGENASES/REDUCTASES FAMILY MEMBER"/>
    <property type="match status" value="1"/>
</dbReference>
<accession>A0A372G9Y4</accession>
<comment type="caution">
    <text evidence="3">The sequence shown here is derived from an EMBL/GenBank/DDBJ whole genome shotgun (WGS) entry which is preliminary data.</text>
</comment>
<dbReference type="NCBIfam" id="NF005559">
    <property type="entry name" value="PRK07231.1"/>
    <property type="match status" value="1"/>
</dbReference>
<dbReference type="InterPro" id="IPR020904">
    <property type="entry name" value="Sc_DH/Rdtase_CS"/>
</dbReference>
<dbReference type="Pfam" id="PF13561">
    <property type="entry name" value="adh_short_C2"/>
    <property type="match status" value="1"/>
</dbReference>
<sequence>MRGLRDRGVLITGGTSGIGHATARRFLDEGARVFVCGLEGVQETLDEFDGVGGARCDVSDESSVERMLAAAGEFLGGVDILINNAGIAHREPFLDIATDRWDAVLAVNLRGMFLVAQRVAASMRSAGTRGAIVNMASTNALGGEAGYAHYNASKAGVLLLTKTMAVELGPYGIRVNALCPGYIRTPLNAAIEAESGDPDYVAAYEREHIPLGRAGHPDEVAAAYAFLASDDASFVNGAELVIDGGQLAIM</sequence>
<dbReference type="AlphaFoldDB" id="A0A372G9Y4"/>
<dbReference type="InterPro" id="IPR036291">
    <property type="entry name" value="NAD(P)-bd_dom_sf"/>
</dbReference>
<keyword evidence="4" id="KW-1185">Reference proteome</keyword>
<dbReference type="GO" id="GO:0016616">
    <property type="term" value="F:oxidoreductase activity, acting on the CH-OH group of donors, NAD or NADP as acceptor"/>
    <property type="evidence" value="ECO:0007669"/>
    <property type="project" value="TreeGrafter"/>
</dbReference>
<evidence type="ECO:0000256" key="2">
    <source>
        <dbReference type="ARBA" id="ARBA00023002"/>
    </source>
</evidence>
<gene>
    <name evidence="3" type="ORF">D0T12_30050</name>
</gene>
<reference evidence="3 4" key="1">
    <citation type="submission" date="2018-08" db="EMBL/GenBank/DDBJ databases">
        <title>Actinomadura spongicola sp. nov., isolated from marine sponge Leucetta chagosensis.</title>
        <authorList>
            <person name="Li L."/>
            <person name="Lin H.W."/>
        </authorList>
    </citation>
    <scope>NUCLEOTIDE SEQUENCE [LARGE SCALE GENOMIC DNA]</scope>
    <source>
        <strain evidence="3 4">LHW52907</strain>
    </source>
</reference>
<dbReference type="SUPFAM" id="SSF51735">
    <property type="entry name" value="NAD(P)-binding Rossmann-fold domains"/>
    <property type="match status" value="1"/>
</dbReference>
<evidence type="ECO:0000256" key="1">
    <source>
        <dbReference type="ARBA" id="ARBA00006484"/>
    </source>
</evidence>
<dbReference type="Gene3D" id="3.40.50.720">
    <property type="entry name" value="NAD(P)-binding Rossmann-like Domain"/>
    <property type="match status" value="1"/>
</dbReference>
<dbReference type="EMBL" id="QVNQ01000011">
    <property type="protein sequence ID" value="RFS81949.1"/>
    <property type="molecule type" value="Genomic_DNA"/>
</dbReference>
<dbReference type="PRINTS" id="PR00081">
    <property type="entry name" value="GDHRDH"/>
</dbReference>
<dbReference type="FunFam" id="3.40.50.720:FF:000084">
    <property type="entry name" value="Short-chain dehydrogenase reductase"/>
    <property type="match status" value="1"/>
</dbReference>
<proteinExistence type="inferred from homology"/>
<keyword evidence="2" id="KW-0560">Oxidoreductase</keyword>
<dbReference type="Proteomes" id="UP000262882">
    <property type="component" value="Unassembled WGS sequence"/>
</dbReference>
<comment type="similarity">
    <text evidence="1">Belongs to the short-chain dehydrogenases/reductases (SDR) family.</text>
</comment>
<organism evidence="3 4">
    <name type="scientific">Actinomadura spongiicola</name>
    <dbReference type="NCBI Taxonomy" id="2303421"/>
    <lineage>
        <taxon>Bacteria</taxon>
        <taxon>Bacillati</taxon>
        <taxon>Actinomycetota</taxon>
        <taxon>Actinomycetes</taxon>
        <taxon>Streptosporangiales</taxon>
        <taxon>Thermomonosporaceae</taxon>
        <taxon>Actinomadura</taxon>
    </lineage>
</organism>
<protein>
    <submittedName>
        <fullName evidence="3">SDR family oxidoreductase</fullName>
    </submittedName>
</protein>
<name>A0A372G9Y4_9ACTN</name>
<dbReference type="RefSeq" id="WP_117403846.1">
    <property type="nucleotide sequence ID" value="NZ_QVNQ01000011.1"/>
</dbReference>
<dbReference type="PROSITE" id="PS00061">
    <property type="entry name" value="ADH_SHORT"/>
    <property type="match status" value="1"/>
</dbReference>
<dbReference type="InterPro" id="IPR002347">
    <property type="entry name" value="SDR_fam"/>
</dbReference>
<evidence type="ECO:0000313" key="3">
    <source>
        <dbReference type="EMBL" id="RFS81949.1"/>
    </source>
</evidence>